<proteinExistence type="predicted"/>
<dbReference type="Gene3D" id="1.10.10.10">
    <property type="entry name" value="Winged helix-like DNA-binding domain superfamily/Winged helix DNA-binding domain"/>
    <property type="match status" value="1"/>
</dbReference>
<dbReference type="SMART" id="SM01134">
    <property type="entry name" value="DeoRC"/>
    <property type="match status" value="1"/>
</dbReference>
<dbReference type="InterPro" id="IPR037171">
    <property type="entry name" value="NagB/RpiA_transferase-like"/>
</dbReference>
<reference evidence="5 6" key="1">
    <citation type="submission" date="2017-11" db="EMBL/GenBank/DDBJ databases">
        <title>Infants hospitalized years apart are colonized by the same room-sourced microbial strains.</title>
        <authorList>
            <person name="Brooks B."/>
            <person name="Olm M.R."/>
            <person name="Firek B.A."/>
            <person name="Baker R."/>
            <person name="Thomas B.C."/>
            <person name="Morowitz M.J."/>
            <person name="Banfield J.F."/>
        </authorList>
    </citation>
    <scope>NUCLEOTIDE SEQUENCE [LARGE SCALE GENOMIC DNA]</scope>
    <source>
        <strain evidence="5">S2_009_000_R2_76</strain>
    </source>
</reference>
<dbReference type="InterPro" id="IPR001034">
    <property type="entry name" value="DeoR_HTH"/>
</dbReference>
<dbReference type="InterPro" id="IPR050313">
    <property type="entry name" value="Carb_Metab_HTH_regulators"/>
</dbReference>
<accession>A0A2W5EQ71</accession>
<evidence type="ECO:0000313" key="5">
    <source>
        <dbReference type="EMBL" id="PZP44623.1"/>
    </source>
</evidence>
<dbReference type="Pfam" id="PF08220">
    <property type="entry name" value="HTH_DeoR"/>
    <property type="match status" value="1"/>
</dbReference>
<dbReference type="InterPro" id="IPR036388">
    <property type="entry name" value="WH-like_DNA-bd_sf"/>
</dbReference>
<sequence length="249" mass="27634">MLKKEREYFILQQLNIHNKVLVSDLCQAMNVSEDTIRRDLQTLSDNGKLMKVHGGALSNSFGGNQSIKNPIYAQNEKETIARKAVTLVKDGMLILLTGGSTIVEMIRHLPKNLNATFVTPSLTAAMALTTYTNCQVVFIGNTLLNTAKMAYGSEVFQKLADIHADLAFIGTNSVDIEHGLTDTDWEILEVKRAMMKASDKTILLAISEKVNTHQRLTCCKIEDINILITELPTNTNILQPYIQKGITVL</sequence>
<evidence type="ECO:0000256" key="2">
    <source>
        <dbReference type="ARBA" id="ARBA00023125"/>
    </source>
</evidence>
<dbReference type="InterPro" id="IPR018356">
    <property type="entry name" value="Tscrpt_reg_HTH_DeoR_CS"/>
</dbReference>
<dbReference type="EMBL" id="QFOI01000305">
    <property type="protein sequence ID" value="PZP44623.1"/>
    <property type="molecule type" value="Genomic_DNA"/>
</dbReference>
<dbReference type="PANTHER" id="PTHR30363:SF44">
    <property type="entry name" value="AGA OPERON TRANSCRIPTIONAL REPRESSOR-RELATED"/>
    <property type="match status" value="1"/>
</dbReference>
<gene>
    <name evidence="5" type="ORF">DI598_14255</name>
</gene>
<dbReference type="Pfam" id="PF00455">
    <property type="entry name" value="DeoRC"/>
    <property type="match status" value="1"/>
</dbReference>
<dbReference type="AlphaFoldDB" id="A0A2W5EQ71"/>
<evidence type="ECO:0000313" key="6">
    <source>
        <dbReference type="Proteomes" id="UP000249645"/>
    </source>
</evidence>
<dbReference type="InterPro" id="IPR036390">
    <property type="entry name" value="WH_DNA-bd_sf"/>
</dbReference>
<dbReference type="Gene3D" id="3.40.50.1360">
    <property type="match status" value="1"/>
</dbReference>
<name>A0A2W5EQ71_9SPHI</name>
<evidence type="ECO:0000256" key="3">
    <source>
        <dbReference type="ARBA" id="ARBA00023163"/>
    </source>
</evidence>
<dbReference type="Proteomes" id="UP000249645">
    <property type="component" value="Unassembled WGS sequence"/>
</dbReference>
<dbReference type="InterPro" id="IPR014036">
    <property type="entry name" value="DeoR-like_C"/>
</dbReference>
<organism evidence="5 6">
    <name type="scientific">Pseudopedobacter saltans</name>
    <dbReference type="NCBI Taxonomy" id="151895"/>
    <lineage>
        <taxon>Bacteria</taxon>
        <taxon>Pseudomonadati</taxon>
        <taxon>Bacteroidota</taxon>
        <taxon>Sphingobacteriia</taxon>
        <taxon>Sphingobacteriales</taxon>
        <taxon>Sphingobacteriaceae</taxon>
        <taxon>Pseudopedobacter</taxon>
    </lineage>
</organism>
<dbReference type="PROSITE" id="PS00894">
    <property type="entry name" value="HTH_DEOR_1"/>
    <property type="match status" value="1"/>
</dbReference>
<comment type="caution">
    <text evidence="5">The sequence shown here is derived from an EMBL/GenBank/DDBJ whole genome shotgun (WGS) entry which is preliminary data.</text>
</comment>
<evidence type="ECO:0000256" key="1">
    <source>
        <dbReference type="ARBA" id="ARBA00023015"/>
    </source>
</evidence>
<feature type="domain" description="HTH deoR-type" evidence="4">
    <location>
        <begin position="3"/>
        <end position="58"/>
    </location>
</feature>
<dbReference type="GO" id="GO:0003677">
    <property type="term" value="F:DNA binding"/>
    <property type="evidence" value="ECO:0007669"/>
    <property type="project" value="UniProtKB-KW"/>
</dbReference>
<dbReference type="GO" id="GO:0003700">
    <property type="term" value="F:DNA-binding transcription factor activity"/>
    <property type="evidence" value="ECO:0007669"/>
    <property type="project" value="InterPro"/>
</dbReference>
<keyword evidence="1" id="KW-0805">Transcription regulation</keyword>
<keyword evidence="2" id="KW-0238">DNA-binding</keyword>
<dbReference type="SUPFAM" id="SSF46785">
    <property type="entry name" value="Winged helix' DNA-binding domain"/>
    <property type="match status" value="1"/>
</dbReference>
<dbReference type="PANTHER" id="PTHR30363">
    <property type="entry name" value="HTH-TYPE TRANSCRIPTIONAL REGULATOR SRLR-RELATED"/>
    <property type="match status" value="1"/>
</dbReference>
<dbReference type="PRINTS" id="PR00037">
    <property type="entry name" value="HTHLACR"/>
</dbReference>
<dbReference type="PROSITE" id="PS51000">
    <property type="entry name" value="HTH_DEOR_2"/>
    <property type="match status" value="1"/>
</dbReference>
<keyword evidence="3" id="KW-0804">Transcription</keyword>
<protein>
    <submittedName>
        <fullName evidence="5">DeoR family transcriptional regulator</fullName>
    </submittedName>
</protein>
<dbReference type="SMART" id="SM00420">
    <property type="entry name" value="HTH_DEOR"/>
    <property type="match status" value="1"/>
</dbReference>
<evidence type="ECO:0000259" key="4">
    <source>
        <dbReference type="PROSITE" id="PS51000"/>
    </source>
</evidence>
<dbReference type="SUPFAM" id="SSF100950">
    <property type="entry name" value="NagB/RpiA/CoA transferase-like"/>
    <property type="match status" value="1"/>
</dbReference>